<dbReference type="InterPro" id="IPR029068">
    <property type="entry name" value="Glyas_Bleomycin-R_OHBP_Dase"/>
</dbReference>
<dbReference type="EMBL" id="HBGQ01023696">
    <property type="protein sequence ID" value="CAD9400209.1"/>
    <property type="molecule type" value="Transcribed_RNA"/>
</dbReference>
<dbReference type="InterPro" id="IPR004360">
    <property type="entry name" value="Glyas_Fos-R_dOase_dom"/>
</dbReference>
<feature type="domain" description="VOC" evidence="1">
    <location>
        <begin position="48"/>
        <end position="178"/>
    </location>
</feature>
<accession>A0A7S2BL61</accession>
<protein>
    <recommendedName>
        <fullName evidence="1">VOC domain-containing protein</fullName>
    </recommendedName>
</protein>
<dbReference type="SUPFAM" id="SSF54593">
    <property type="entry name" value="Glyoxalase/Bleomycin resistance protein/Dihydroxybiphenyl dioxygenase"/>
    <property type="match status" value="1"/>
</dbReference>
<reference evidence="2" key="1">
    <citation type="submission" date="2021-01" db="EMBL/GenBank/DDBJ databases">
        <authorList>
            <person name="Corre E."/>
            <person name="Pelletier E."/>
            <person name="Niang G."/>
            <person name="Scheremetjew M."/>
            <person name="Finn R."/>
            <person name="Kale V."/>
            <person name="Holt S."/>
            <person name="Cochrane G."/>
            <person name="Meng A."/>
            <person name="Brown T."/>
            <person name="Cohen L."/>
        </authorList>
    </citation>
    <scope>NUCLEOTIDE SEQUENCE</scope>
    <source>
        <strain evidence="2">CCMP2222</strain>
    </source>
</reference>
<name>A0A7S2BL61_9DINO</name>
<evidence type="ECO:0000259" key="1">
    <source>
        <dbReference type="PROSITE" id="PS51819"/>
    </source>
</evidence>
<organism evidence="2">
    <name type="scientific">Alexandrium andersonii</name>
    <dbReference type="NCBI Taxonomy" id="327968"/>
    <lineage>
        <taxon>Eukaryota</taxon>
        <taxon>Sar</taxon>
        <taxon>Alveolata</taxon>
        <taxon>Dinophyceae</taxon>
        <taxon>Gonyaulacales</taxon>
        <taxon>Pyrocystaceae</taxon>
        <taxon>Alexandrium</taxon>
    </lineage>
</organism>
<gene>
    <name evidence="2" type="ORF">AAND1436_LOCUS11741</name>
</gene>
<dbReference type="Pfam" id="PF00903">
    <property type="entry name" value="Glyoxalase"/>
    <property type="match status" value="1"/>
</dbReference>
<dbReference type="AlphaFoldDB" id="A0A7S2BL61"/>
<dbReference type="InterPro" id="IPR037523">
    <property type="entry name" value="VOC_core"/>
</dbReference>
<proteinExistence type="predicted"/>
<dbReference type="PROSITE" id="PS51819">
    <property type="entry name" value="VOC"/>
    <property type="match status" value="1"/>
</dbReference>
<dbReference type="Gene3D" id="3.10.180.10">
    <property type="entry name" value="2,3-Dihydroxybiphenyl 1,2-Dioxygenase, domain 1"/>
    <property type="match status" value="1"/>
</dbReference>
<sequence>MASLGLCRPVAHMCSSRLMCRSRLWNLTVPSFAVRHKAESITPPQLLGLDHAAIGVRDLSRSLRWYGGVLGMDHVLADDPAFNGDIAMAGVRGAPLLALLRLPENEAPLKGSREQRGHFALRVGNADFERLRETLPALLQAYRAHDGQSLWIEEQDYGRQLSLFFQDPDSNEIEVTTWLRPP</sequence>
<dbReference type="CDD" id="cd06587">
    <property type="entry name" value="VOC"/>
    <property type="match status" value="1"/>
</dbReference>
<evidence type="ECO:0000313" key="2">
    <source>
        <dbReference type="EMBL" id="CAD9400209.1"/>
    </source>
</evidence>